<protein>
    <submittedName>
        <fullName evidence="3">Uncharacterized protein</fullName>
    </submittedName>
</protein>
<keyword evidence="2" id="KW-0812">Transmembrane</keyword>
<accession>A0AA37BF97</accession>
<feature type="region of interest" description="Disordered" evidence="1">
    <location>
        <begin position="63"/>
        <end position="86"/>
    </location>
</feature>
<dbReference type="RefSeq" id="WP_191894628.1">
    <property type="nucleotide sequence ID" value="NZ_BMQD01000005.1"/>
</dbReference>
<evidence type="ECO:0000256" key="2">
    <source>
        <dbReference type="SAM" id="Phobius"/>
    </source>
</evidence>
<reference evidence="3" key="1">
    <citation type="journal article" date="2014" name="Int. J. Syst. Evol. Microbiol.">
        <title>Complete genome sequence of Corynebacterium casei LMG S-19264T (=DSM 44701T), isolated from a smear-ripened cheese.</title>
        <authorList>
            <consortium name="US DOE Joint Genome Institute (JGI-PGF)"/>
            <person name="Walter F."/>
            <person name="Albersmeier A."/>
            <person name="Kalinowski J."/>
            <person name="Ruckert C."/>
        </authorList>
    </citation>
    <scope>NUCLEOTIDE SEQUENCE</scope>
    <source>
        <strain evidence="3">JCM 3093</strain>
    </source>
</reference>
<sequence>MNELRNLFVSLGEVLSWLFSLAVLFLVIYGAIRLALKHDRRSRIPRPRDVADAELRERVAAERAAQKGEAEERVARRHEAAGSDGM</sequence>
<dbReference type="Proteomes" id="UP000627984">
    <property type="component" value="Unassembled WGS sequence"/>
</dbReference>
<dbReference type="EMBL" id="BMQD01000005">
    <property type="protein sequence ID" value="GGK62444.1"/>
    <property type="molecule type" value="Genomic_DNA"/>
</dbReference>
<feature type="transmembrane region" description="Helical" evidence="2">
    <location>
        <begin position="14"/>
        <end position="36"/>
    </location>
</feature>
<keyword evidence="2" id="KW-0472">Membrane</keyword>
<keyword evidence="2" id="KW-1133">Transmembrane helix</keyword>
<name>A0AA37BF97_9ACTN</name>
<comment type="caution">
    <text evidence="3">The sequence shown here is derived from an EMBL/GenBank/DDBJ whole genome shotgun (WGS) entry which is preliminary data.</text>
</comment>
<evidence type="ECO:0000256" key="1">
    <source>
        <dbReference type="SAM" id="MobiDB-lite"/>
    </source>
</evidence>
<reference evidence="3" key="2">
    <citation type="submission" date="2022-09" db="EMBL/GenBank/DDBJ databases">
        <authorList>
            <person name="Sun Q."/>
            <person name="Ohkuma M."/>
        </authorList>
    </citation>
    <scope>NUCLEOTIDE SEQUENCE</scope>
    <source>
        <strain evidence="3">JCM 3093</strain>
    </source>
</reference>
<proteinExistence type="predicted"/>
<evidence type="ECO:0000313" key="4">
    <source>
        <dbReference type="Proteomes" id="UP000627984"/>
    </source>
</evidence>
<gene>
    <name evidence="3" type="ORF">GCM10010126_22290</name>
</gene>
<evidence type="ECO:0000313" key="3">
    <source>
        <dbReference type="EMBL" id="GGK62444.1"/>
    </source>
</evidence>
<organism evidence="3 4">
    <name type="scientific">Planomonospora parontospora</name>
    <dbReference type="NCBI Taxonomy" id="58119"/>
    <lineage>
        <taxon>Bacteria</taxon>
        <taxon>Bacillati</taxon>
        <taxon>Actinomycetota</taxon>
        <taxon>Actinomycetes</taxon>
        <taxon>Streptosporangiales</taxon>
        <taxon>Streptosporangiaceae</taxon>
        <taxon>Planomonospora</taxon>
    </lineage>
</organism>
<dbReference type="AlphaFoldDB" id="A0AA37BF97"/>